<dbReference type="Gene3D" id="3.40.50.2300">
    <property type="match status" value="1"/>
</dbReference>
<feature type="domain" description="Response regulatory" evidence="8">
    <location>
        <begin position="10"/>
        <end position="134"/>
    </location>
</feature>
<evidence type="ECO:0000256" key="1">
    <source>
        <dbReference type="ARBA" id="ARBA00022553"/>
    </source>
</evidence>
<evidence type="ECO:0000313" key="10">
    <source>
        <dbReference type="Proteomes" id="UP000238823"/>
    </source>
</evidence>
<dbReference type="InterPro" id="IPR039420">
    <property type="entry name" value="WalR-like"/>
</dbReference>
<keyword evidence="5" id="KW-0804">Transcription</keyword>
<evidence type="ECO:0000256" key="3">
    <source>
        <dbReference type="ARBA" id="ARBA00023015"/>
    </source>
</evidence>
<dbReference type="Proteomes" id="UP000238823">
    <property type="component" value="Unassembled WGS sequence"/>
</dbReference>
<keyword evidence="3" id="KW-0805">Transcription regulation</keyword>
<reference evidence="9 10" key="1">
    <citation type="submission" date="2018-03" db="EMBL/GenBank/DDBJ databases">
        <title>Draft Genome Sequences of the Obligatory Marine Myxobacteria Enhygromyxa salina SWB007.</title>
        <authorList>
            <person name="Poehlein A."/>
            <person name="Moghaddam J.A."/>
            <person name="Harms H."/>
            <person name="Alanjari M."/>
            <person name="Koenig G.M."/>
            <person name="Daniel R."/>
            <person name="Schaeberle T.F."/>
        </authorList>
    </citation>
    <scope>NUCLEOTIDE SEQUENCE [LARGE SCALE GENOMIC DNA]</scope>
    <source>
        <strain evidence="9 10">SWB007</strain>
    </source>
</reference>
<feature type="compositionally biased region" description="Acidic residues" evidence="7">
    <location>
        <begin position="141"/>
        <end position="152"/>
    </location>
</feature>
<evidence type="ECO:0000256" key="2">
    <source>
        <dbReference type="ARBA" id="ARBA00023012"/>
    </source>
</evidence>
<evidence type="ECO:0000313" key="9">
    <source>
        <dbReference type="EMBL" id="PRQ09885.1"/>
    </source>
</evidence>
<feature type="compositionally biased region" description="Basic and acidic residues" evidence="7">
    <location>
        <begin position="154"/>
        <end position="163"/>
    </location>
</feature>
<feature type="region of interest" description="Disordered" evidence="7">
    <location>
        <begin position="141"/>
        <end position="163"/>
    </location>
</feature>
<evidence type="ECO:0000259" key="8">
    <source>
        <dbReference type="PROSITE" id="PS50110"/>
    </source>
</evidence>
<evidence type="ECO:0000256" key="6">
    <source>
        <dbReference type="PROSITE-ProRule" id="PRU00169"/>
    </source>
</evidence>
<dbReference type="CDD" id="cd17574">
    <property type="entry name" value="REC_OmpR"/>
    <property type="match status" value="1"/>
</dbReference>
<dbReference type="GO" id="GO:0000976">
    <property type="term" value="F:transcription cis-regulatory region binding"/>
    <property type="evidence" value="ECO:0007669"/>
    <property type="project" value="TreeGrafter"/>
</dbReference>
<evidence type="ECO:0000256" key="5">
    <source>
        <dbReference type="ARBA" id="ARBA00023163"/>
    </source>
</evidence>
<evidence type="ECO:0000256" key="4">
    <source>
        <dbReference type="ARBA" id="ARBA00023125"/>
    </source>
</evidence>
<dbReference type="SMART" id="SM00448">
    <property type="entry name" value="REC"/>
    <property type="match status" value="1"/>
</dbReference>
<dbReference type="EMBL" id="PVNL01000010">
    <property type="protein sequence ID" value="PRQ09885.1"/>
    <property type="molecule type" value="Genomic_DNA"/>
</dbReference>
<dbReference type="AlphaFoldDB" id="A0A2S9YXQ9"/>
<keyword evidence="4" id="KW-0238">DNA-binding</keyword>
<dbReference type="Pfam" id="PF00072">
    <property type="entry name" value="Response_reg"/>
    <property type="match status" value="1"/>
</dbReference>
<dbReference type="PANTHER" id="PTHR48111:SF1">
    <property type="entry name" value="TWO-COMPONENT RESPONSE REGULATOR ORR33"/>
    <property type="match status" value="1"/>
</dbReference>
<dbReference type="InterPro" id="IPR011006">
    <property type="entry name" value="CheY-like_superfamily"/>
</dbReference>
<dbReference type="SUPFAM" id="SSF52172">
    <property type="entry name" value="CheY-like"/>
    <property type="match status" value="1"/>
</dbReference>
<name>A0A2S9YXQ9_9BACT</name>
<dbReference type="GO" id="GO:0032993">
    <property type="term" value="C:protein-DNA complex"/>
    <property type="evidence" value="ECO:0007669"/>
    <property type="project" value="TreeGrafter"/>
</dbReference>
<gene>
    <name evidence="9" type="primary">yedW</name>
    <name evidence="9" type="ORF">ENSA7_03660</name>
</gene>
<protein>
    <submittedName>
        <fullName evidence="9">Putative transcriptional regulatory protein YedW</fullName>
    </submittedName>
</protein>
<keyword evidence="2" id="KW-0902">Two-component regulatory system</keyword>
<sequence>MISPQSTGPRLLVVDDNDDNRDMLARRLQRRGYEVDTARSGADALDAIDRAINPDNAQPDYALVLLDVMMPGVNGLEVLQYIRQRYTKSQLPVLMATARSDSDDVIEALRLGANDYMIKPLNFAEVIAALDVALNRDEDVDADADADGEADADAPARDGESGL</sequence>
<evidence type="ECO:0000256" key="7">
    <source>
        <dbReference type="SAM" id="MobiDB-lite"/>
    </source>
</evidence>
<feature type="modified residue" description="4-aspartylphosphate" evidence="6">
    <location>
        <position position="67"/>
    </location>
</feature>
<organism evidence="9 10">
    <name type="scientific">Enhygromyxa salina</name>
    <dbReference type="NCBI Taxonomy" id="215803"/>
    <lineage>
        <taxon>Bacteria</taxon>
        <taxon>Pseudomonadati</taxon>
        <taxon>Myxococcota</taxon>
        <taxon>Polyangia</taxon>
        <taxon>Nannocystales</taxon>
        <taxon>Nannocystaceae</taxon>
        <taxon>Enhygromyxa</taxon>
    </lineage>
</organism>
<dbReference type="GO" id="GO:0005829">
    <property type="term" value="C:cytosol"/>
    <property type="evidence" value="ECO:0007669"/>
    <property type="project" value="TreeGrafter"/>
</dbReference>
<keyword evidence="1 6" id="KW-0597">Phosphoprotein</keyword>
<dbReference type="GO" id="GO:0000156">
    <property type="term" value="F:phosphorelay response regulator activity"/>
    <property type="evidence" value="ECO:0007669"/>
    <property type="project" value="TreeGrafter"/>
</dbReference>
<comment type="caution">
    <text evidence="9">The sequence shown here is derived from an EMBL/GenBank/DDBJ whole genome shotgun (WGS) entry which is preliminary data.</text>
</comment>
<dbReference type="InterPro" id="IPR001789">
    <property type="entry name" value="Sig_transdc_resp-reg_receiver"/>
</dbReference>
<accession>A0A2S9YXQ9</accession>
<dbReference type="GO" id="GO:0006355">
    <property type="term" value="P:regulation of DNA-templated transcription"/>
    <property type="evidence" value="ECO:0007669"/>
    <property type="project" value="TreeGrafter"/>
</dbReference>
<dbReference type="PANTHER" id="PTHR48111">
    <property type="entry name" value="REGULATOR OF RPOS"/>
    <property type="match status" value="1"/>
</dbReference>
<dbReference type="RefSeq" id="WP_181232942.1">
    <property type="nucleotide sequence ID" value="NZ_PVNL01000010.1"/>
</dbReference>
<dbReference type="PROSITE" id="PS50110">
    <property type="entry name" value="RESPONSE_REGULATORY"/>
    <property type="match status" value="1"/>
</dbReference>
<proteinExistence type="predicted"/>